<evidence type="ECO:0000256" key="3">
    <source>
        <dbReference type="ARBA" id="ARBA00022475"/>
    </source>
</evidence>
<dbReference type="SUPFAM" id="SSF103481">
    <property type="entry name" value="Multidrug resistance efflux transporter EmrE"/>
    <property type="match status" value="2"/>
</dbReference>
<keyword evidence="10" id="KW-1185">Reference proteome</keyword>
<dbReference type="PANTHER" id="PTHR32322">
    <property type="entry name" value="INNER MEMBRANE TRANSPORTER"/>
    <property type="match status" value="1"/>
</dbReference>
<feature type="transmembrane region" description="Helical" evidence="7">
    <location>
        <begin position="259"/>
        <end position="279"/>
    </location>
</feature>
<reference evidence="10" key="1">
    <citation type="journal article" date="2019" name="Int. J. Syst. Evol. Microbiol.">
        <title>The Global Catalogue of Microorganisms (GCM) 10K type strain sequencing project: providing services to taxonomists for standard genome sequencing and annotation.</title>
        <authorList>
            <consortium name="The Broad Institute Genomics Platform"/>
            <consortium name="The Broad Institute Genome Sequencing Center for Infectious Disease"/>
            <person name="Wu L."/>
            <person name="Ma J."/>
        </authorList>
    </citation>
    <scope>NUCLEOTIDE SEQUENCE [LARGE SCALE GENOMIC DNA]</scope>
    <source>
        <strain evidence="10">KACC 11299</strain>
    </source>
</reference>
<comment type="caution">
    <text evidence="9">The sequence shown here is derived from an EMBL/GenBank/DDBJ whole genome shotgun (WGS) entry which is preliminary data.</text>
</comment>
<comment type="similarity">
    <text evidence="2">Belongs to the EamA transporter family.</text>
</comment>
<gene>
    <name evidence="9" type="ORF">ACFPTP_16510</name>
</gene>
<dbReference type="InterPro" id="IPR050638">
    <property type="entry name" value="AA-Vitamin_Transporters"/>
</dbReference>
<keyword evidence="4 7" id="KW-0812">Transmembrane</keyword>
<proteinExistence type="inferred from homology"/>
<evidence type="ECO:0000256" key="5">
    <source>
        <dbReference type="ARBA" id="ARBA00022989"/>
    </source>
</evidence>
<evidence type="ECO:0000313" key="9">
    <source>
        <dbReference type="EMBL" id="MFC5604840.1"/>
    </source>
</evidence>
<feature type="domain" description="EamA" evidence="8">
    <location>
        <begin position="19"/>
        <end position="149"/>
    </location>
</feature>
<feature type="transmembrane region" description="Helical" evidence="7">
    <location>
        <begin position="285"/>
        <end position="304"/>
    </location>
</feature>
<keyword evidence="3" id="KW-1003">Cell membrane</keyword>
<dbReference type="Proteomes" id="UP001596071">
    <property type="component" value="Unassembled WGS sequence"/>
</dbReference>
<feature type="domain" description="EamA" evidence="8">
    <location>
        <begin position="163"/>
        <end position="299"/>
    </location>
</feature>
<feature type="transmembrane region" description="Helical" evidence="7">
    <location>
        <begin position="227"/>
        <end position="247"/>
    </location>
</feature>
<accession>A0ABW0U253</accession>
<dbReference type="Pfam" id="PF00892">
    <property type="entry name" value="EamA"/>
    <property type="match status" value="2"/>
</dbReference>
<sequence>MLNYTPTITRKKAPVMWKIYSLLTIVMLLWGLNLPMLKYLLTYMNPVTMTALRVLSAGIAVFIILGALKLVRLPTKKEWTYIIGGAALNVVLHHYFLNMGLFRTTGTNASLILGTGPVLTAICTALILRNYPTKIQWIGALIGFIGIGSVVLAAGEKLTGLQLGDAFIFFAILAQVLSFLVIAKSARTLDPRLLTAYMLTTGSLILFVISLIQEPGELIKFTTVPPSFWTVFAASALLSTAVGHMLYNHSIGQVGPSKAAIFMNLNTLFSLAGSAIFLGEIITSRHLFGFILIIIGVILGSGAAEDLWKKRKIKAEPS</sequence>
<feature type="transmembrane region" description="Helical" evidence="7">
    <location>
        <begin position="135"/>
        <end position="154"/>
    </location>
</feature>
<evidence type="ECO:0000256" key="6">
    <source>
        <dbReference type="ARBA" id="ARBA00023136"/>
    </source>
</evidence>
<evidence type="ECO:0000259" key="8">
    <source>
        <dbReference type="Pfam" id="PF00892"/>
    </source>
</evidence>
<evidence type="ECO:0000313" key="10">
    <source>
        <dbReference type="Proteomes" id="UP001596071"/>
    </source>
</evidence>
<dbReference type="RefSeq" id="WP_381447068.1">
    <property type="nucleotide sequence ID" value="NZ_JBHSNP010000029.1"/>
</dbReference>
<feature type="transmembrane region" description="Helical" evidence="7">
    <location>
        <begin position="194"/>
        <end position="212"/>
    </location>
</feature>
<keyword evidence="5 7" id="KW-1133">Transmembrane helix</keyword>
<evidence type="ECO:0000256" key="1">
    <source>
        <dbReference type="ARBA" id="ARBA00004651"/>
    </source>
</evidence>
<keyword evidence="6 7" id="KW-0472">Membrane</keyword>
<feature type="transmembrane region" description="Helical" evidence="7">
    <location>
        <begin position="79"/>
        <end position="97"/>
    </location>
</feature>
<feature type="transmembrane region" description="Helical" evidence="7">
    <location>
        <begin position="20"/>
        <end position="41"/>
    </location>
</feature>
<feature type="transmembrane region" description="Helical" evidence="7">
    <location>
        <begin position="166"/>
        <end position="182"/>
    </location>
</feature>
<dbReference type="EMBL" id="JBHSNP010000029">
    <property type="protein sequence ID" value="MFC5604840.1"/>
    <property type="molecule type" value="Genomic_DNA"/>
</dbReference>
<organism evidence="9 10">
    <name type="scientific">Sporosarcina koreensis</name>
    <dbReference type="NCBI Taxonomy" id="334735"/>
    <lineage>
        <taxon>Bacteria</taxon>
        <taxon>Bacillati</taxon>
        <taxon>Bacillota</taxon>
        <taxon>Bacilli</taxon>
        <taxon>Bacillales</taxon>
        <taxon>Caryophanaceae</taxon>
        <taxon>Sporosarcina</taxon>
    </lineage>
</organism>
<evidence type="ECO:0000256" key="7">
    <source>
        <dbReference type="SAM" id="Phobius"/>
    </source>
</evidence>
<comment type="subcellular location">
    <subcellularLocation>
        <location evidence="1">Cell membrane</location>
        <topology evidence="1">Multi-pass membrane protein</topology>
    </subcellularLocation>
</comment>
<evidence type="ECO:0000256" key="4">
    <source>
        <dbReference type="ARBA" id="ARBA00022692"/>
    </source>
</evidence>
<dbReference type="InterPro" id="IPR000620">
    <property type="entry name" value="EamA_dom"/>
</dbReference>
<feature type="transmembrane region" description="Helical" evidence="7">
    <location>
        <begin position="109"/>
        <end position="128"/>
    </location>
</feature>
<name>A0ABW0U253_9BACL</name>
<dbReference type="InterPro" id="IPR037185">
    <property type="entry name" value="EmrE-like"/>
</dbReference>
<dbReference type="PANTHER" id="PTHR32322:SF18">
    <property type="entry name" value="S-ADENOSYLMETHIONINE_S-ADENOSYLHOMOCYSTEINE TRANSPORTER"/>
    <property type="match status" value="1"/>
</dbReference>
<protein>
    <submittedName>
        <fullName evidence="9">DMT family transporter</fullName>
    </submittedName>
</protein>
<feature type="transmembrane region" description="Helical" evidence="7">
    <location>
        <begin position="47"/>
        <end position="67"/>
    </location>
</feature>
<evidence type="ECO:0000256" key="2">
    <source>
        <dbReference type="ARBA" id="ARBA00007362"/>
    </source>
</evidence>